<reference evidence="2" key="1">
    <citation type="journal article" date="2021" name="PeerJ">
        <title>Extensive microbial diversity within the chicken gut microbiome revealed by metagenomics and culture.</title>
        <authorList>
            <person name="Gilroy R."/>
            <person name="Ravi A."/>
            <person name="Getino M."/>
            <person name="Pursley I."/>
            <person name="Horton D.L."/>
            <person name="Alikhan N.F."/>
            <person name="Baker D."/>
            <person name="Gharbi K."/>
            <person name="Hall N."/>
            <person name="Watson M."/>
            <person name="Adriaenssens E.M."/>
            <person name="Foster-Nyarko E."/>
            <person name="Jarju S."/>
            <person name="Secka A."/>
            <person name="Antonio M."/>
            <person name="Oren A."/>
            <person name="Chaudhuri R.R."/>
            <person name="La Ragione R."/>
            <person name="Hildebrand F."/>
            <person name="Pallen M.J."/>
        </authorList>
    </citation>
    <scope>NUCLEOTIDE SEQUENCE</scope>
    <source>
        <strain evidence="2">23274</strain>
    </source>
</reference>
<comment type="caution">
    <text evidence="2">The sequence shown here is derived from an EMBL/GenBank/DDBJ whole genome shotgun (WGS) entry which is preliminary data.</text>
</comment>
<dbReference type="SMART" id="SM00849">
    <property type="entry name" value="Lactamase_B"/>
    <property type="match status" value="1"/>
</dbReference>
<dbReference type="Proteomes" id="UP000824202">
    <property type="component" value="Unassembled WGS sequence"/>
</dbReference>
<dbReference type="PANTHER" id="PTHR42663">
    <property type="entry name" value="HYDROLASE C777.06C-RELATED-RELATED"/>
    <property type="match status" value="1"/>
</dbReference>
<evidence type="ECO:0000259" key="1">
    <source>
        <dbReference type="SMART" id="SM00849"/>
    </source>
</evidence>
<gene>
    <name evidence="2" type="ORF">H9863_08320</name>
</gene>
<dbReference type="Pfam" id="PF12706">
    <property type="entry name" value="Lactamase_B_2"/>
    <property type="match status" value="1"/>
</dbReference>
<dbReference type="PANTHER" id="PTHR42663:SF6">
    <property type="entry name" value="HYDROLASE C777.06C-RELATED"/>
    <property type="match status" value="1"/>
</dbReference>
<dbReference type="SUPFAM" id="SSF56281">
    <property type="entry name" value="Metallo-hydrolase/oxidoreductase"/>
    <property type="match status" value="1"/>
</dbReference>
<dbReference type="CDD" id="cd16279">
    <property type="entry name" value="metallo-hydrolase-like_MBL-fold"/>
    <property type="match status" value="1"/>
</dbReference>
<accession>A0A9D1V113</accession>
<feature type="domain" description="Metallo-beta-lactamase" evidence="1">
    <location>
        <begin position="35"/>
        <end position="226"/>
    </location>
</feature>
<dbReference type="EMBL" id="DXFT01000162">
    <property type="protein sequence ID" value="HIX04102.1"/>
    <property type="molecule type" value="Genomic_DNA"/>
</dbReference>
<dbReference type="InterPro" id="IPR036866">
    <property type="entry name" value="RibonucZ/Hydroxyglut_hydro"/>
</dbReference>
<proteinExistence type="predicted"/>
<reference evidence="2" key="2">
    <citation type="submission" date="2021-04" db="EMBL/GenBank/DDBJ databases">
        <authorList>
            <person name="Gilroy R."/>
        </authorList>
    </citation>
    <scope>NUCLEOTIDE SEQUENCE</scope>
    <source>
        <strain evidence="2">23274</strain>
    </source>
</reference>
<dbReference type="InterPro" id="IPR001279">
    <property type="entry name" value="Metallo-B-lactamas"/>
</dbReference>
<evidence type="ECO:0000313" key="3">
    <source>
        <dbReference type="Proteomes" id="UP000824202"/>
    </source>
</evidence>
<name>A0A9D1V113_9BACT</name>
<protein>
    <submittedName>
        <fullName evidence="2">MBL fold metallo-hydrolase</fullName>
    </submittedName>
</protein>
<dbReference type="Gene3D" id="3.60.15.10">
    <property type="entry name" value="Ribonuclease Z/Hydroxyacylglutathione hydrolase-like"/>
    <property type="match status" value="1"/>
</dbReference>
<organism evidence="2 3">
    <name type="scientific">Candidatus Odoribacter faecigallinarum</name>
    <dbReference type="NCBI Taxonomy" id="2838706"/>
    <lineage>
        <taxon>Bacteria</taxon>
        <taxon>Pseudomonadati</taxon>
        <taxon>Bacteroidota</taxon>
        <taxon>Bacteroidia</taxon>
        <taxon>Bacteroidales</taxon>
        <taxon>Odoribacteraceae</taxon>
        <taxon>Odoribacter</taxon>
    </lineage>
</organism>
<dbReference type="AlphaFoldDB" id="A0A9D1V113"/>
<evidence type="ECO:0000313" key="2">
    <source>
        <dbReference type="EMBL" id="HIX04102.1"/>
    </source>
</evidence>
<sequence length="256" mass="28928">MKLTILGSGTSQGIPVIACNCEVCKSTDKHDKRLRCSAMLEVKGKQLVFDAGPDFRYQMLRADVKDIRAILLTHGHKDHVGGLDDVRAFNWVKKGGVDVYGNEGTREVVYKDFSYAFAAFRYPGVPEINYHVVDKAPFFIDDIKIVPIPVLHYKMWILGFRIGNFAYITDAKTIPDESMKLLEGVDYLVVNALRKEDHISHFTLSEALALVEYLKPKQAWLTHIGHQMGLASEVSKELPERVELAYDTFVTEIPEP</sequence>